<dbReference type="Proteomes" id="UP000266178">
    <property type="component" value="Unassembled WGS sequence"/>
</dbReference>
<dbReference type="EMBL" id="QWLB01000036">
    <property type="protein sequence ID" value="RIH91641.1"/>
    <property type="molecule type" value="Genomic_DNA"/>
</dbReference>
<evidence type="ECO:0000313" key="1">
    <source>
        <dbReference type="EMBL" id="RIH91641.1"/>
    </source>
</evidence>
<evidence type="ECO:0000313" key="2">
    <source>
        <dbReference type="Proteomes" id="UP000266178"/>
    </source>
</evidence>
<protein>
    <submittedName>
        <fullName evidence="1">Uncharacterized protein</fullName>
    </submittedName>
</protein>
<comment type="caution">
    <text evidence="1">The sequence shown here is derived from an EMBL/GenBank/DDBJ whole genome shotgun (WGS) entry which is preliminary data.</text>
</comment>
<dbReference type="AlphaFoldDB" id="A0A399FAG6"/>
<proteinExistence type="predicted"/>
<gene>
    <name evidence="1" type="ORF">Mgrana_02451</name>
</gene>
<reference evidence="1 2" key="1">
    <citation type="submission" date="2018-08" db="EMBL/GenBank/DDBJ databases">
        <title>Meiothermus granaticius genome AF-68 sequencing project.</title>
        <authorList>
            <person name="Da Costa M.S."/>
            <person name="Albuquerque L."/>
            <person name="Raposo P."/>
            <person name="Froufe H.J.C."/>
            <person name="Barroso C.S."/>
            <person name="Egas C."/>
        </authorList>
    </citation>
    <scope>NUCLEOTIDE SEQUENCE [LARGE SCALE GENOMIC DNA]</scope>
    <source>
        <strain evidence="1 2">AF-68</strain>
    </source>
</reference>
<sequence length="133" mass="15290">MRRLGMELSEKMIQWYLHIGRARAMIRGSNCPLCKHFQGGRGKPWVCAAFPQGIPEPIALGKDPHTQPFDGDHGLRFEPSARALELEGDLEASLQPTYERRFAARGPWFSLYTADSWREWFCEAHAAYWFHAV</sequence>
<organism evidence="1 2">
    <name type="scientific">Meiothermus granaticius NBRC 107808</name>
    <dbReference type="NCBI Taxonomy" id="1227551"/>
    <lineage>
        <taxon>Bacteria</taxon>
        <taxon>Thermotogati</taxon>
        <taxon>Deinococcota</taxon>
        <taxon>Deinococci</taxon>
        <taxon>Thermales</taxon>
        <taxon>Thermaceae</taxon>
        <taxon>Meiothermus</taxon>
    </lineage>
</organism>
<keyword evidence="2" id="KW-1185">Reference proteome</keyword>
<name>A0A399FAG6_9DEIN</name>
<accession>A0A399FAG6</accession>